<proteinExistence type="predicted"/>
<evidence type="ECO:0000313" key="2">
    <source>
        <dbReference type="EMBL" id="KAK0133290.1"/>
    </source>
</evidence>
<evidence type="ECO:0000313" key="3">
    <source>
        <dbReference type="Proteomes" id="UP001174136"/>
    </source>
</evidence>
<reference evidence="2" key="1">
    <citation type="journal article" date="2023" name="Front. Mar. Sci.">
        <title>A new Merluccius polli reference genome to investigate the effects of global change in West African waters.</title>
        <authorList>
            <person name="Mateo J.L."/>
            <person name="Blanco-Fernandez C."/>
            <person name="Garcia-Vazquez E."/>
            <person name="Machado-Schiaffino G."/>
        </authorList>
    </citation>
    <scope>NUCLEOTIDE SEQUENCE</scope>
    <source>
        <strain evidence="2">C29</strain>
        <tissue evidence="2">Fin</tissue>
    </source>
</reference>
<gene>
    <name evidence="2" type="ORF">N1851_031204</name>
</gene>
<organism evidence="2 3">
    <name type="scientific">Merluccius polli</name>
    <name type="common">Benguela hake</name>
    <name type="synonym">Merluccius cadenati</name>
    <dbReference type="NCBI Taxonomy" id="89951"/>
    <lineage>
        <taxon>Eukaryota</taxon>
        <taxon>Metazoa</taxon>
        <taxon>Chordata</taxon>
        <taxon>Craniata</taxon>
        <taxon>Vertebrata</taxon>
        <taxon>Euteleostomi</taxon>
        <taxon>Actinopterygii</taxon>
        <taxon>Neopterygii</taxon>
        <taxon>Teleostei</taxon>
        <taxon>Neoteleostei</taxon>
        <taxon>Acanthomorphata</taxon>
        <taxon>Zeiogadaria</taxon>
        <taxon>Gadariae</taxon>
        <taxon>Gadiformes</taxon>
        <taxon>Gadoidei</taxon>
        <taxon>Merlucciidae</taxon>
        <taxon>Merluccius</taxon>
    </lineage>
</organism>
<dbReference type="Proteomes" id="UP001174136">
    <property type="component" value="Unassembled WGS sequence"/>
</dbReference>
<sequence length="135" mass="15011">MPEESKHSAILAKDLRVSELILQEVHSGRNHVLSKLHLKYWIPSASATIRRVLSKCRLCRRLHGVAGQQQMADRPGVLPDELPFTRNGVEYFAPFDVKCGRATVCSVIFTCLAIRAVHLEVAASLDTDSFINALC</sequence>
<feature type="domain" description="Integrase zinc-binding" evidence="1">
    <location>
        <begin position="25"/>
        <end position="61"/>
    </location>
</feature>
<name>A0AA47M442_MERPO</name>
<dbReference type="PANTHER" id="PTHR47331:SF1">
    <property type="entry name" value="GAG-LIKE PROTEIN"/>
    <property type="match status" value="1"/>
</dbReference>
<comment type="caution">
    <text evidence="2">The sequence shown here is derived from an EMBL/GenBank/DDBJ whole genome shotgun (WGS) entry which is preliminary data.</text>
</comment>
<dbReference type="EMBL" id="JAOPHQ010005998">
    <property type="protein sequence ID" value="KAK0133290.1"/>
    <property type="molecule type" value="Genomic_DNA"/>
</dbReference>
<dbReference type="Pfam" id="PF17921">
    <property type="entry name" value="Integrase_H2C2"/>
    <property type="match status" value="1"/>
</dbReference>
<protein>
    <recommendedName>
        <fullName evidence="1">Integrase zinc-binding domain-containing protein</fullName>
    </recommendedName>
</protein>
<dbReference type="PANTHER" id="PTHR47331">
    <property type="entry name" value="PHD-TYPE DOMAIN-CONTAINING PROTEIN"/>
    <property type="match status" value="1"/>
</dbReference>
<dbReference type="InterPro" id="IPR041588">
    <property type="entry name" value="Integrase_H2C2"/>
</dbReference>
<evidence type="ECO:0000259" key="1">
    <source>
        <dbReference type="Pfam" id="PF17921"/>
    </source>
</evidence>
<keyword evidence="3" id="KW-1185">Reference proteome</keyword>
<dbReference type="AlphaFoldDB" id="A0AA47M442"/>
<accession>A0AA47M442</accession>